<name>A0A979GY89_CHIPD</name>
<evidence type="ECO:0000256" key="2">
    <source>
        <dbReference type="ARBA" id="ARBA00023125"/>
    </source>
</evidence>
<dbReference type="GO" id="GO:0003700">
    <property type="term" value="F:DNA-binding transcription factor activity"/>
    <property type="evidence" value="ECO:0007669"/>
    <property type="project" value="InterPro"/>
</dbReference>
<dbReference type="RefSeq" id="WP_012793113.1">
    <property type="nucleotide sequence ID" value="NC_013132.1"/>
</dbReference>
<dbReference type="Proteomes" id="UP000002215">
    <property type="component" value="Chromosome"/>
</dbReference>
<evidence type="ECO:0000313" key="5">
    <source>
        <dbReference type="EMBL" id="ACU62946.1"/>
    </source>
</evidence>
<accession>A0A979GY89</accession>
<dbReference type="InterPro" id="IPR009057">
    <property type="entry name" value="Homeodomain-like_sf"/>
</dbReference>
<dbReference type="KEGG" id="cpi:Cpin_5517"/>
<dbReference type="GO" id="GO:0043565">
    <property type="term" value="F:sequence-specific DNA binding"/>
    <property type="evidence" value="ECO:0007669"/>
    <property type="project" value="InterPro"/>
</dbReference>
<evidence type="ECO:0000313" key="6">
    <source>
        <dbReference type="Proteomes" id="UP000002215"/>
    </source>
</evidence>
<reference evidence="6" key="1">
    <citation type="submission" date="2009-08" db="EMBL/GenBank/DDBJ databases">
        <title>The complete genome of Chitinophaga pinensis DSM 2588.</title>
        <authorList>
            <consortium name="US DOE Joint Genome Institute (JGI-PGF)"/>
            <person name="Lucas S."/>
            <person name="Copeland A."/>
            <person name="Lapidus A."/>
            <person name="Glavina del Rio T."/>
            <person name="Dalin E."/>
            <person name="Tice H."/>
            <person name="Bruce D."/>
            <person name="Goodwin L."/>
            <person name="Pitluck S."/>
            <person name="Kyrpides N."/>
            <person name="Mavromatis K."/>
            <person name="Ivanova N."/>
            <person name="Mikhailova N."/>
            <person name="Sims D."/>
            <person name="Meinche L."/>
            <person name="Brettin T."/>
            <person name="Detter J.C."/>
            <person name="Han C."/>
            <person name="Larimer F."/>
            <person name="Land M."/>
            <person name="Hauser L."/>
            <person name="Markowitz V."/>
            <person name="Cheng J.-F."/>
            <person name="Hugenholtz P."/>
            <person name="Woyke T."/>
            <person name="Wu D."/>
            <person name="Spring S."/>
            <person name="Klenk H.-P."/>
            <person name="Eisen J.A."/>
        </authorList>
    </citation>
    <scope>NUCLEOTIDE SEQUENCE [LARGE SCALE GENOMIC DNA]</scope>
    <source>
        <strain evidence="6">ATCC 43595 / DSM 2588 / LMG 13176 / NBRC 15968 / NCIMB 11800 / UQM 2034</strain>
    </source>
</reference>
<dbReference type="SUPFAM" id="SSF51215">
    <property type="entry name" value="Regulatory protein AraC"/>
    <property type="match status" value="1"/>
</dbReference>
<keyword evidence="3" id="KW-0804">Transcription</keyword>
<dbReference type="InterPro" id="IPR018060">
    <property type="entry name" value="HTH_AraC"/>
</dbReference>
<dbReference type="Gene3D" id="1.10.10.60">
    <property type="entry name" value="Homeodomain-like"/>
    <property type="match status" value="1"/>
</dbReference>
<keyword evidence="1" id="KW-0805">Transcription regulation</keyword>
<dbReference type="SMART" id="SM00342">
    <property type="entry name" value="HTH_ARAC"/>
    <property type="match status" value="1"/>
</dbReference>
<dbReference type="InterPro" id="IPR003313">
    <property type="entry name" value="AraC-bd"/>
</dbReference>
<dbReference type="PROSITE" id="PS01124">
    <property type="entry name" value="HTH_ARAC_FAMILY_2"/>
    <property type="match status" value="1"/>
</dbReference>
<protein>
    <submittedName>
        <fullName evidence="5">Transcriptional regulator, AraC family</fullName>
    </submittedName>
</protein>
<evidence type="ECO:0000256" key="3">
    <source>
        <dbReference type="ARBA" id="ARBA00023163"/>
    </source>
</evidence>
<dbReference type="Pfam" id="PF02311">
    <property type="entry name" value="AraC_binding"/>
    <property type="match status" value="1"/>
</dbReference>
<dbReference type="AlphaFoldDB" id="A0A979GY89"/>
<dbReference type="Pfam" id="PF12833">
    <property type="entry name" value="HTH_18"/>
    <property type="match status" value="1"/>
</dbReference>
<evidence type="ECO:0000256" key="1">
    <source>
        <dbReference type="ARBA" id="ARBA00023015"/>
    </source>
</evidence>
<dbReference type="SUPFAM" id="SSF46689">
    <property type="entry name" value="Homeodomain-like"/>
    <property type="match status" value="1"/>
</dbReference>
<evidence type="ECO:0000259" key="4">
    <source>
        <dbReference type="PROSITE" id="PS01124"/>
    </source>
</evidence>
<gene>
    <name evidence="5" type="ordered locus">Cpin_5517</name>
</gene>
<dbReference type="InterPro" id="IPR037923">
    <property type="entry name" value="HTH-like"/>
</dbReference>
<proteinExistence type="predicted"/>
<reference evidence="5 6" key="2">
    <citation type="journal article" date="2010" name="Stand. Genomic Sci.">
        <title>Complete genome sequence of Chitinophaga pinensis type strain (UQM 2034).</title>
        <authorList>
            <person name="Glavina Del Rio T."/>
            <person name="Abt B."/>
            <person name="Spring S."/>
            <person name="Lapidus A."/>
            <person name="Nolan M."/>
            <person name="Tice H."/>
            <person name="Copeland A."/>
            <person name="Cheng J.F."/>
            <person name="Chen F."/>
            <person name="Bruce D."/>
            <person name="Goodwin L."/>
            <person name="Pitluck S."/>
            <person name="Ivanova N."/>
            <person name="Mavromatis K."/>
            <person name="Mikhailova N."/>
            <person name="Pati A."/>
            <person name="Chen A."/>
            <person name="Palaniappan K."/>
            <person name="Land M."/>
            <person name="Hauser L."/>
            <person name="Chang Y.J."/>
            <person name="Jeffries C.D."/>
            <person name="Chain P."/>
            <person name="Saunders E."/>
            <person name="Detter J.C."/>
            <person name="Brettin T."/>
            <person name="Rohde M."/>
            <person name="Goker M."/>
            <person name="Bristow J."/>
            <person name="Eisen J.A."/>
            <person name="Markowitz V."/>
            <person name="Hugenholtz P."/>
            <person name="Kyrpides N.C."/>
            <person name="Klenk H.P."/>
            <person name="Lucas S."/>
        </authorList>
    </citation>
    <scope>NUCLEOTIDE SEQUENCE [LARGE SCALE GENOMIC DNA]</scope>
    <source>
        <strain evidence="6">ATCC 43595 / DSM 2588 / LMG 13176 / NBRC 15968 / NCIMB 11800 / UQM 2034</strain>
    </source>
</reference>
<organism evidence="5 6">
    <name type="scientific">Chitinophaga pinensis (strain ATCC 43595 / DSM 2588 / LMG 13176 / NBRC 15968 / NCIMB 11800 / UQM 2034)</name>
    <dbReference type="NCBI Taxonomy" id="485918"/>
    <lineage>
        <taxon>Bacteria</taxon>
        <taxon>Pseudomonadati</taxon>
        <taxon>Bacteroidota</taxon>
        <taxon>Chitinophagia</taxon>
        <taxon>Chitinophagales</taxon>
        <taxon>Chitinophagaceae</taxon>
        <taxon>Chitinophaga</taxon>
    </lineage>
</organism>
<dbReference type="PANTHER" id="PTHR43280:SF32">
    <property type="entry name" value="TRANSCRIPTIONAL REGULATORY PROTEIN"/>
    <property type="match status" value="1"/>
</dbReference>
<dbReference type="OrthoDB" id="1096411at2"/>
<dbReference type="PANTHER" id="PTHR43280">
    <property type="entry name" value="ARAC-FAMILY TRANSCRIPTIONAL REGULATOR"/>
    <property type="match status" value="1"/>
</dbReference>
<keyword evidence="2" id="KW-0238">DNA-binding</keyword>
<dbReference type="EMBL" id="CP001699">
    <property type="protein sequence ID" value="ACU62946.1"/>
    <property type="molecule type" value="Genomic_DNA"/>
</dbReference>
<feature type="domain" description="HTH araC/xylS-type" evidence="4">
    <location>
        <begin position="186"/>
        <end position="296"/>
    </location>
</feature>
<sequence>MKAKDNITEFYTRHQQAYPLSGQFHIYRREEFGCDTVALPVSRWNFYKISLMVKGEGTISLADKTIHSKNSTIMFTNPMIPYAWEPANEDQTGYFCLFTEDFVTANLKQEALSQSPLFKAGGNHIFFPNEESMKRLSGFFENMITEMQSDYANKYDLLRSYLQLIMHEAIKMDPPDTYYPPVNASERITTLFLQLLEQQFPIEAPHETIPLKTAKEFAAQLNIHTNTLNRALKESTGKTTTDLIAARLIQEAKALLHANRWDIAEIGYTLGFEHASNFNIFFKKHTSQTPLHFRKENDIVAIS</sequence>